<evidence type="ECO:0000256" key="2">
    <source>
        <dbReference type="ARBA" id="ARBA00038358"/>
    </source>
</evidence>
<proteinExistence type="inferred from homology"/>
<dbReference type="Gene3D" id="1.50.10.10">
    <property type="match status" value="1"/>
</dbReference>
<name>A0ABW1ILF4_9BACL</name>
<keyword evidence="1 3" id="KW-0378">Hydrolase</keyword>
<comment type="similarity">
    <text evidence="2">Belongs to the glycosyl hydrolase 88 family.</text>
</comment>
<evidence type="ECO:0000313" key="3">
    <source>
        <dbReference type="EMBL" id="MFC5985897.1"/>
    </source>
</evidence>
<evidence type="ECO:0000256" key="1">
    <source>
        <dbReference type="ARBA" id="ARBA00022801"/>
    </source>
</evidence>
<reference evidence="4" key="1">
    <citation type="journal article" date="2019" name="Int. J. Syst. Evol. Microbiol.">
        <title>The Global Catalogue of Microorganisms (GCM) 10K type strain sequencing project: providing services to taxonomists for standard genome sequencing and annotation.</title>
        <authorList>
            <consortium name="The Broad Institute Genomics Platform"/>
            <consortium name="The Broad Institute Genome Sequencing Center for Infectious Disease"/>
            <person name="Wu L."/>
            <person name="Ma J."/>
        </authorList>
    </citation>
    <scope>NUCLEOTIDE SEQUENCE [LARGE SCALE GENOMIC DNA]</scope>
    <source>
        <strain evidence="4">CCM 8749</strain>
    </source>
</reference>
<protein>
    <submittedName>
        <fullName evidence="3">Glycoside hydrolase family 88 protein</fullName>
    </submittedName>
</protein>
<gene>
    <name evidence="3" type="ORF">ACFPXP_05560</name>
</gene>
<dbReference type="RefSeq" id="WP_379893186.1">
    <property type="nucleotide sequence ID" value="NZ_CBCSCT010000031.1"/>
</dbReference>
<sequence>MWQQAIEDAVAKTKKNLMNHGEQFPHITEGNRYQWGDNNDWIEGFYTGLVWLSYEFTGDEFFKNAAYRQIDNFRERLRMKTSLDHHDIGFLYMPSAFAGWLIDKNEEAKQLALEAADHLMTRWRPEGGYIQAWGAKGDPAIGGKIIIDCMMNLPLLYWAYEQTGDSKYRDAAVTHANKSRRFLMRGDDSSYHTFDFNMEDGTPVRGNTHQGYTDGSTWSRGQAWAVYGFALSYRYTRDPLYLDTALRAAKYFIQQLPEDAVAYWDFNVPVEEGTPRDSSASAIAVCGMLEIVQHIGEDHADRGTLLEAIQRTMVSLKQNYSTMGESEAEGLIKHGSYHVLAGKGPDDFMIWGDYFYLEALMRLERGIPGYWYER</sequence>
<evidence type="ECO:0000313" key="4">
    <source>
        <dbReference type="Proteomes" id="UP001596250"/>
    </source>
</evidence>
<dbReference type="Pfam" id="PF07470">
    <property type="entry name" value="Glyco_hydro_88"/>
    <property type="match status" value="1"/>
</dbReference>
<dbReference type="InterPro" id="IPR052369">
    <property type="entry name" value="UG_Glycosaminoglycan_Hydrolase"/>
</dbReference>
<keyword evidence="4" id="KW-1185">Reference proteome</keyword>
<comment type="caution">
    <text evidence="3">The sequence shown here is derived from an EMBL/GenBank/DDBJ whole genome shotgun (WGS) entry which is preliminary data.</text>
</comment>
<dbReference type="InterPro" id="IPR010905">
    <property type="entry name" value="Glyco_hydro_88"/>
</dbReference>
<dbReference type="SUPFAM" id="SSF48208">
    <property type="entry name" value="Six-hairpin glycosidases"/>
    <property type="match status" value="1"/>
</dbReference>
<dbReference type="InterPro" id="IPR008928">
    <property type="entry name" value="6-hairpin_glycosidase_sf"/>
</dbReference>
<dbReference type="EMBL" id="JBHSQV010000033">
    <property type="protein sequence ID" value="MFC5985897.1"/>
    <property type="molecule type" value="Genomic_DNA"/>
</dbReference>
<dbReference type="PANTHER" id="PTHR36845">
    <property type="entry name" value="HYDROLASE, PUTATIVE (AFU_ORTHOLOGUE AFUA_7G05090)-RELATED"/>
    <property type="match status" value="1"/>
</dbReference>
<organism evidence="3 4">
    <name type="scientific">Marinicrinis lubricantis</name>
    <dbReference type="NCBI Taxonomy" id="2086470"/>
    <lineage>
        <taxon>Bacteria</taxon>
        <taxon>Bacillati</taxon>
        <taxon>Bacillota</taxon>
        <taxon>Bacilli</taxon>
        <taxon>Bacillales</taxon>
        <taxon>Paenibacillaceae</taxon>
    </lineage>
</organism>
<accession>A0ABW1ILF4</accession>
<dbReference type="PANTHER" id="PTHR36845:SF1">
    <property type="entry name" value="HYDROLASE, PUTATIVE (AFU_ORTHOLOGUE AFUA_7G05090)-RELATED"/>
    <property type="match status" value="1"/>
</dbReference>
<dbReference type="GO" id="GO:0016787">
    <property type="term" value="F:hydrolase activity"/>
    <property type="evidence" value="ECO:0007669"/>
    <property type="project" value="UniProtKB-KW"/>
</dbReference>
<dbReference type="InterPro" id="IPR012341">
    <property type="entry name" value="6hp_glycosidase-like_sf"/>
</dbReference>
<dbReference type="Proteomes" id="UP001596250">
    <property type="component" value="Unassembled WGS sequence"/>
</dbReference>